<evidence type="ECO:0000313" key="2">
    <source>
        <dbReference type="EMBL" id="KKK76102.1"/>
    </source>
</evidence>
<feature type="transmembrane region" description="Helical" evidence="1">
    <location>
        <begin position="37"/>
        <end position="59"/>
    </location>
</feature>
<reference evidence="2" key="1">
    <citation type="journal article" date="2015" name="Nature">
        <title>Complex archaea that bridge the gap between prokaryotes and eukaryotes.</title>
        <authorList>
            <person name="Spang A."/>
            <person name="Saw J.H."/>
            <person name="Jorgensen S.L."/>
            <person name="Zaremba-Niedzwiedzka K."/>
            <person name="Martijn J."/>
            <person name="Lind A.E."/>
            <person name="van Eijk R."/>
            <person name="Schleper C."/>
            <person name="Guy L."/>
            <person name="Ettema T.J."/>
        </authorList>
    </citation>
    <scope>NUCLEOTIDE SEQUENCE</scope>
</reference>
<dbReference type="AlphaFoldDB" id="A0A0F8Y3V3"/>
<proteinExistence type="predicted"/>
<name>A0A0F8Y3V3_9ZZZZ</name>
<comment type="caution">
    <text evidence="2">The sequence shown here is derived from an EMBL/GenBank/DDBJ whole genome shotgun (WGS) entry which is preliminary data.</text>
</comment>
<keyword evidence="1" id="KW-0472">Membrane</keyword>
<sequence>MDYLILLYGLLISLGLFLYGYGVAMLAIRCLKKDYTFLYYLIFMIGILGVPFSILASFVV</sequence>
<feature type="transmembrane region" description="Helical" evidence="1">
    <location>
        <begin position="6"/>
        <end position="28"/>
    </location>
</feature>
<keyword evidence="1" id="KW-1133">Transmembrane helix</keyword>
<organism evidence="2">
    <name type="scientific">marine sediment metagenome</name>
    <dbReference type="NCBI Taxonomy" id="412755"/>
    <lineage>
        <taxon>unclassified sequences</taxon>
        <taxon>metagenomes</taxon>
        <taxon>ecological metagenomes</taxon>
    </lineage>
</organism>
<keyword evidence="1" id="KW-0812">Transmembrane</keyword>
<accession>A0A0F8Y3V3</accession>
<evidence type="ECO:0000256" key="1">
    <source>
        <dbReference type="SAM" id="Phobius"/>
    </source>
</evidence>
<protein>
    <submittedName>
        <fullName evidence="2">Uncharacterized protein</fullName>
    </submittedName>
</protein>
<dbReference type="EMBL" id="LAZR01055556">
    <property type="protein sequence ID" value="KKK76102.1"/>
    <property type="molecule type" value="Genomic_DNA"/>
</dbReference>
<gene>
    <name evidence="2" type="ORF">LCGC14_2867050</name>
</gene>